<name>A0AAV2CXX1_9ROSI</name>
<sequence>MEHAFILADKYNLVLTTVIMFFREYESSHHTVGFDVWFYHHVSELCKGKDAQLTKELISLARGPLCGVERFHGYVINGFRFHTRDHESQKVKQNSGILLRGLLGSKAMDYYGVITEIMELQYLGGNRVVMFKCDWWDVENIGKGVKMDRYGFVSVNTTRKLLTDEPFALASQVEQVFYVEDGSNPNWLVVLKGQSQSSFDSLTKDPTDVQSGDQEEAFQQDTPDPIYPNPYPVQDDELIGWEEDSNEDGNEMHVDSDDDSHDSEISAYGDDSDQDE</sequence>
<keyword evidence="4" id="KW-1185">Reference proteome</keyword>
<organism evidence="3 4">
    <name type="scientific">Linum trigynum</name>
    <dbReference type="NCBI Taxonomy" id="586398"/>
    <lineage>
        <taxon>Eukaryota</taxon>
        <taxon>Viridiplantae</taxon>
        <taxon>Streptophyta</taxon>
        <taxon>Embryophyta</taxon>
        <taxon>Tracheophyta</taxon>
        <taxon>Spermatophyta</taxon>
        <taxon>Magnoliopsida</taxon>
        <taxon>eudicotyledons</taxon>
        <taxon>Gunneridae</taxon>
        <taxon>Pentapetalae</taxon>
        <taxon>rosids</taxon>
        <taxon>fabids</taxon>
        <taxon>Malpighiales</taxon>
        <taxon>Linaceae</taxon>
        <taxon>Linum</taxon>
    </lineage>
</organism>
<reference evidence="3 4" key="1">
    <citation type="submission" date="2024-04" db="EMBL/GenBank/DDBJ databases">
        <authorList>
            <person name="Fracassetti M."/>
        </authorList>
    </citation>
    <scope>NUCLEOTIDE SEQUENCE [LARGE SCALE GENOMIC DNA]</scope>
</reference>
<evidence type="ECO:0000256" key="1">
    <source>
        <dbReference type="SAM" id="MobiDB-lite"/>
    </source>
</evidence>
<dbReference type="PANTHER" id="PTHR48258">
    <property type="entry name" value="DUF4218 DOMAIN-CONTAINING PROTEIN-RELATED"/>
    <property type="match status" value="1"/>
</dbReference>
<protein>
    <recommendedName>
        <fullName evidence="2">DUF4216 domain-containing protein</fullName>
    </recommendedName>
</protein>
<dbReference type="InterPro" id="IPR025312">
    <property type="entry name" value="DUF4216"/>
</dbReference>
<dbReference type="AlphaFoldDB" id="A0AAV2CXX1"/>
<feature type="domain" description="DUF4216" evidence="2">
    <location>
        <begin position="118"/>
        <end position="190"/>
    </location>
</feature>
<gene>
    <name evidence="3" type="ORF">LTRI10_LOCUS8113</name>
</gene>
<dbReference type="PANTHER" id="PTHR48258:SF3">
    <property type="entry name" value="FK506-BINDING PROTEIN 4-LIKE ISOFORM X1"/>
    <property type="match status" value="1"/>
</dbReference>
<feature type="compositionally biased region" description="Acidic residues" evidence="1">
    <location>
        <begin position="234"/>
        <end position="249"/>
    </location>
</feature>
<evidence type="ECO:0000259" key="2">
    <source>
        <dbReference type="Pfam" id="PF13952"/>
    </source>
</evidence>
<evidence type="ECO:0000313" key="3">
    <source>
        <dbReference type="EMBL" id="CAL1360695.1"/>
    </source>
</evidence>
<dbReference type="EMBL" id="OZ034814">
    <property type="protein sequence ID" value="CAL1360695.1"/>
    <property type="molecule type" value="Genomic_DNA"/>
</dbReference>
<dbReference type="Proteomes" id="UP001497516">
    <property type="component" value="Chromosome 10"/>
</dbReference>
<evidence type="ECO:0000313" key="4">
    <source>
        <dbReference type="Proteomes" id="UP001497516"/>
    </source>
</evidence>
<proteinExistence type="predicted"/>
<dbReference type="Pfam" id="PF13952">
    <property type="entry name" value="DUF4216"/>
    <property type="match status" value="1"/>
</dbReference>
<accession>A0AAV2CXX1</accession>
<feature type="region of interest" description="Disordered" evidence="1">
    <location>
        <begin position="199"/>
        <end position="276"/>
    </location>
</feature>